<dbReference type="EMBL" id="RBED01000045">
    <property type="protein sequence ID" value="RNL59164.1"/>
    <property type="molecule type" value="Genomic_DNA"/>
</dbReference>
<dbReference type="Proteomes" id="UP000273807">
    <property type="component" value="Unassembled WGS sequence"/>
</dbReference>
<organism evidence="2 3">
    <name type="scientific">Arthrobacter oryzae</name>
    <dbReference type="NCBI Taxonomy" id="409290"/>
    <lineage>
        <taxon>Bacteria</taxon>
        <taxon>Bacillati</taxon>
        <taxon>Actinomycetota</taxon>
        <taxon>Actinomycetes</taxon>
        <taxon>Micrococcales</taxon>
        <taxon>Micrococcaceae</taxon>
        <taxon>Arthrobacter</taxon>
    </lineage>
</organism>
<name>A0A3N0C8C2_9MICC</name>
<dbReference type="AlphaFoldDB" id="A0A3N0C8C2"/>
<evidence type="ECO:0000313" key="3">
    <source>
        <dbReference type="Proteomes" id="UP000273807"/>
    </source>
</evidence>
<gene>
    <name evidence="2" type="ORF">D7003_02580</name>
</gene>
<feature type="region of interest" description="Disordered" evidence="1">
    <location>
        <begin position="1"/>
        <end position="21"/>
    </location>
</feature>
<sequence length="68" mass="7712">MRTPHARGTGLYPESGRRRNGEVGGFRAGLPLAEILNDLVRDLWARDLDQVLLRGRTWLNEALFLRAP</sequence>
<proteinExistence type="predicted"/>
<comment type="caution">
    <text evidence="2">The sequence shown here is derived from an EMBL/GenBank/DDBJ whole genome shotgun (WGS) entry which is preliminary data.</text>
</comment>
<evidence type="ECO:0000313" key="2">
    <source>
        <dbReference type="EMBL" id="RNL59164.1"/>
    </source>
</evidence>
<keyword evidence="3" id="KW-1185">Reference proteome</keyword>
<accession>A0A3N0C8C2</accession>
<evidence type="ECO:0000256" key="1">
    <source>
        <dbReference type="SAM" id="MobiDB-lite"/>
    </source>
</evidence>
<protein>
    <submittedName>
        <fullName evidence="2">Uncharacterized protein</fullName>
    </submittedName>
</protein>
<reference evidence="2 3" key="1">
    <citation type="submission" date="2018-10" db="EMBL/GenBank/DDBJ databases">
        <title>Genome sequencing of Arthrobacter oryzae TNB02.</title>
        <authorList>
            <person name="Cho Y.-J."/>
            <person name="Cho A."/>
            <person name="Kim O.-S."/>
        </authorList>
    </citation>
    <scope>NUCLEOTIDE SEQUENCE [LARGE SCALE GENOMIC DNA]</scope>
    <source>
        <strain evidence="2 3">TNB02</strain>
    </source>
</reference>